<sequence>MAFPISVSALTGGAAIAGDCDSMAQPGLDWSECSKKSIIIPGSNLEGANLAGTDFTGTDLGNSVLQSANLEKAGLMRASLAGAKAAGANFSRIEAYRANFATISADGAIFASAELQRADLSGASLKKANFEKAELGRVNFQKSLLTDARFSLANLSRADLTGAMLDGKPVFDRAFMFRTRIEGVDLSAAQGLIQPQIDLACGDGSTKLPAGLTPPKNWPCASD</sequence>
<protein>
    <recommendedName>
        <fullName evidence="3">Pentapeptide repeat-containing protein</fullName>
    </recommendedName>
</protein>
<organism evidence="1 2">
    <name type="scientific">Phyllobacterium endophyticum</name>
    <dbReference type="NCBI Taxonomy" id="1149773"/>
    <lineage>
        <taxon>Bacteria</taxon>
        <taxon>Pseudomonadati</taxon>
        <taxon>Pseudomonadota</taxon>
        <taxon>Alphaproteobacteria</taxon>
        <taxon>Hyphomicrobiales</taxon>
        <taxon>Phyllobacteriaceae</taxon>
        <taxon>Phyllobacterium</taxon>
    </lineage>
</organism>
<evidence type="ECO:0000313" key="2">
    <source>
        <dbReference type="Proteomes" id="UP000241158"/>
    </source>
</evidence>
<dbReference type="PANTHER" id="PTHR14136">
    <property type="entry name" value="BTB_POZ DOMAIN-CONTAINING PROTEIN KCTD9"/>
    <property type="match status" value="1"/>
</dbReference>
<dbReference type="Proteomes" id="UP000241158">
    <property type="component" value="Unassembled WGS sequence"/>
</dbReference>
<evidence type="ECO:0008006" key="3">
    <source>
        <dbReference type="Google" id="ProtNLM"/>
    </source>
</evidence>
<dbReference type="RefSeq" id="WP_106716702.1">
    <property type="nucleotide sequence ID" value="NZ_JACHXT010000001.1"/>
</dbReference>
<gene>
    <name evidence="1" type="ORF">CU100_11535</name>
</gene>
<dbReference type="InterPro" id="IPR051082">
    <property type="entry name" value="Pentapeptide-BTB/POZ_domain"/>
</dbReference>
<dbReference type="EMBL" id="PGGN01000002">
    <property type="protein sequence ID" value="PSH58250.1"/>
    <property type="molecule type" value="Genomic_DNA"/>
</dbReference>
<dbReference type="Pfam" id="PF13599">
    <property type="entry name" value="Pentapeptide_4"/>
    <property type="match status" value="1"/>
</dbReference>
<proteinExistence type="predicted"/>
<comment type="caution">
    <text evidence="1">The sequence shown here is derived from an EMBL/GenBank/DDBJ whole genome shotgun (WGS) entry which is preliminary data.</text>
</comment>
<dbReference type="PANTHER" id="PTHR14136:SF17">
    <property type="entry name" value="BTB_POZ DOMAIN-CONTAINING PROTEIN KCTD9"/>
    <property type="match status" value="1"/>
</dbReference>
<name>A0A2P7AVL1_9HYPH</name>
<evidence type="ECO:0000313" key="1">
    <source>
        <dbReference type="EMBL" id="PSH58250.1"/>
    </source>
</evidence>
<reference evidence="2" key="1">
    <citation type="submission" date="2017-11" db="EMBL/GenBank/DDBJ databases">
        <authorList>
            <person name="Kuznetsova I."/>
            <person name="Sazanova A."/>
            <person name="Chirak E."/>
            <person name="Safronova V."/>
            <person name="Willems A."/>
        </authorList>
    </citation>
    <scope>NUCLEOTIDE SEQUENCE [LARGE SCALE GENOMIC DNA]</scope>
    <source>
        <strain evidence="2">PEPV15</strain>
    </source>
</reference>
<dbReference type="InterPro" id="IPR001646">
    <property type="entry name" value="5peptide_repeat"/>
</dbReference>
<accession>A0A2P7AVL1</accession>
<dbReference type="OrthoDB" id="7304622at2"/>
<dbReference type="AlphaFoldDB" id="A0A2P7AVL1"/>
<dbReference type="SUPFAM" id="SSF141571">
    <property type="entry name" value="Pentapeptide repeat-like"/>
    <property type="match status" value="1"/>
</dbReference>
<dbReference type="Gene3D" id="2.160.20.80">
    <property type="entry name" value="E3 ubiquitin-protein ligase SopA"/>
    <property type="match status" value="1"/>
</dbReference>
<keyword evidence="2" id="KW-1185">Reference proteome</keyword>